<dbReference type="Gene3D" id="3.10.490.10">
    <property type="entry name" value="Gamma-glutamyl cyclotransferase-like"/>
    <property type="match status" value="1"/>
</dbReference>
<dbReference type="SUPFAM" id="SSF110857">
    <property type="entry name" value="Gamma-glutamyl cyclotransferase-like"/>
    <property type="match status" value="1"/>
</dbReference>
<evidence type="ECO:0000259" key="4">
    <source>
        <dbReference type="Pfam" id="PF06094"/>
    </source>
</evidence>
<organism evidence="5 6">
    <name type="scientific">Polyplax serrata</name>
    <name type="common">Common mouse louse</name>
    <dbReference type="NCBI Taxonomy" id="468196"/>
    <lineage>
        <taxon>Eukaryota</taxon>
        <taxon>Metazoa</taxon>
        <taxon>Ecdysozoa</taxon>
        <taxon>Arthropoda</taxon>
        <taxon>Hexapoda</taxon>
        <taxon>Insecta</taxon>
        <taxon>Pterygota</taxon>
        <taxon>Neoptera</taxon>
        <taxon>Paraneoptera</taxon>
        <taxon>Psocodea</taxon>
        <taxon>Troctomorpha</taxon>
        <taxon>Phthiraptera</taxon>
        <taxon>Anoplura</taxon>
        <taxon>Polyplacidae</taxon>
        <taxon>Polyplax</taxon>
    </lineage>
</organism>
<dbReference type="PANTHER" id="PTHR12510">
    <property type="entry name" value="TROPONIN C-AKIN-1 PROTEIN"/>
    <property type="match status" value="1"/>
</dbReference>
<dbReference type="GO" id="GO:0061929">
    <property type="term" value="F:gamma-glutamylaminecyclotransferase activity"/>
    <property type="evidence" value="ECO:0007669"/>
    <property type="project" value="InterPro"/>
</dbReference>
<dbReference type="InterPro" id="IPR036568">
    <property type="entry name" value="GGCT-like_sf"/>
</dbReference>
<gene>
    <name evidence="5" type="ORF">RUM43_004136</name>
</gene>
<dbReference type="PANTHER" id="PTHR12510:SF4">
    <property type="entry name" value="GAMMA-GLUTAMYLAMINECYCLOTRANSFERASE"/>
    <property type="match status" value="1"/>
</dbReference>
<comment type="caution">
    <text evidence="5">The sequence shown here is derived from an EMBL/GenBank/DDBJ whole genome shotgun (WGS) entry which is preliminary data.</text>
</comment>
<dbReference type="CDD" id="cd06661">
    <property type="entry name" value="GGCT_like"/>
    <property type="match status" value="1"/>
</dbReference>
<proteinExistence type="inferred from homology"/>
<feature type="domain" description="Gamma-glutamylcyclotransferase AIG2-like" evidence="4">
    <location>
        <begin position="34"/>
        <end position="150"/>
    </location>
</feature>
<evidence type="ECO:0000256" key="1">
    <source>
        <dbReference type="ARBA" id="ARBA00008861"/>
    </source>
</evidence>
<reference evidence="5 6" key="1">
    <citation type="submission" date="2023-10" db="EMBL/GenBank/DDBJ databases">
        <title>Genomes of two closely related lineages of the louse Polyplax serrata with different host specificities.</title>
        <authorList>
            <person name="Martinu J."/>
            <person name="Tarabai H."/>
            <person name="Stefka J."/>
            <person name="Hypsa V."/>
        </authorList>
    </citation>
    <scope>NUCLEOTIDE SEQUENCE [LARGE SCALE GENOMIC DNA]</scope>
    <source>
        <strain evidence="5">HR10_N</strain>
    </source>
</reference>
<comment type="similarity">
    <text evidence="1 3">Belongs to the gamma-glutamylcyclotransferase family.</text>
</comment>
<protein>
    <recommendedName>
        <fullName evidence="3">Gamma-glutamylcyclotransferase family protein</fullName>
    </recommendedName>
</protein>
<dbReference type="InterPro" id="IPR013024">
    <property type="entry name" value="GGCT-like"/>
</dbReference>
<dbReference type="EMBL" id="JAWJWE010000002">
    <property type="protein sequence ID" value="KAK6642634.1"/>
    <property type="molecule type" value="Genomic_DNA"/>
</dbReference>
<evidence type="ECO:0000313" key="5">
    <source>
        <dbReference type="EMBL" id="KAK6642634.1"/>
    </source>
</evidence>
<sequence length="193" mass="22398">MIVRAGGGRRNTCIVRVQIKFMILSWQTIKKHLVFVYGTLKRGEPNHSYLQVKDNGYAKFVSQGKTVEKYPLVIASKYNIPFLLYNPGVGKNVKGEIYEVDDHVLSQLDILENHPSFYVRETESVQIIPQKEENNDSKEELKCWIYFLKHFKPSLLSMPFLVEYQSEGNHAQPYLPPHKRTPGYQVKNDVLIQ</sequence>
<dbReference type="Proteomes" id="UP001372834">
    <property type="component" value="Unassembled WGS sequence"/>
</dbReference>
<dbReference type="GO" id="GO:0005829">
    <property type="term" value="C:cytosol"/>
    <property type="evidence" value="ECO:0007669"/>
    <property type="project" value="TreeGrafter"/>
</dbReference>
<evidence type="ECO:0000256" key="3">
    <source>
        <dbReference type="RuleBase" id="RU367036"/>
    </source>
</evidence>
<evidence type="ECO:0000256" key="2">
    <source>
        <dbReference type="PIRSR" id="PIRSR639126-1"/>
    </source>
</evidence>
<evidence type="ECO:0000313" key="6">
    <source>
        <dbReference type="Proteomes" id="UP001372834"/>
    </source>
</evidence>
<dbReference type="AlphaFoldDB" id="A0AAN8SB91"/>
<dbReference type="InterPro" id="IPR009288">
    <property type="entry name" value="AIG2-like_dom"/>
</dbReference>
<feature type="active site" description="Proton acceptor" evidence="2">
    <location>
        <position position="112"/>
    </location>
</feature>
<accession>A0AAN8SB91</accession>
<dbReference type="InterPro" id="IPR039126">
    <property type="entry name" value="GGACT"/>
</dbReference>
<dbReference type="Pfam" id="PF06094">
    <property type="entry name" value="GGACT"/>
    <property type="match status" value="1"/>
</dbReference>
<name>A0AAN8SB91_POLSC</name>